<dbReference type="InterPro" id="IPR045465">
    <property type="entry name" value="Trans_reg_dom"/>
</dbReference>
<dbReference type="EMBL" id="JAGRQC010000004">
    <property type="protein sequence ID" value="MBR0553544.1"/>
    <property type="molecule type" value="Genomic_DNA"/>
</dbReference>
<reference evidence="2" key="1">
    <citation type="submission" date="2021-04" db="EMBL/GenBank/DDBJ databases">
        <title>Ouciella asimina sp. nov., isolated from the surface seawater in the hydrothermal field of Okinawa Trough.</title>
        <authorList>
            <person name="Shuang W."/>
        </authorList>
    </citation>
    <scope>NUCLEOTIDE SEQUENCE</scope>
    <source>
        <strain evidence="2">LXI357</strain>
    </source>
</reference>
<sequence>MARPFDSNDRTGAFDYSDFAQEFLRRNAAYRQQYARIASESGFDPQSTACRQMARSWGLEFPD</sequence>
<evidence type="ECO:0000313" key="3">
    <source>
        <dbReference type="Proteomes" id="UP000676996"/>
    </source>
</evidence>
<keyword evidence="3" id="KW-1185">Reference proteome</keyword>
<accession>A0A8T4II39</accession>
<dbReference type="RefSeq" id="WP_284054790.1">
    <property type="nucleotide sequence ID" value="NZ_JAGRQC010000004.1"/>
</dbReference>
<evidence type="ECO:0000259" key="1">
    <source>
        <dbReference type="Pfam" id="PF20109"/>
    </source>
</evidence>
<dbReference type="Proteomes" id="UP000676996">
    <property type="component" value="Unassembled WGS sequence"/>
</dbReference>
<protein>
    <recommendedName>
        <fullName evidence="1">Transcriptional regulator-like domain-containing protein</fullName>
    </recommendedName>
</protein>
<gene>
    <name evidence="2" type="ORF">J7S20_13625</name>
</gene>
<comment type="caution">
    <text evidence="2">The sequence shown here is derived from an EMBL/GenBank/DDBJ whole genome shotgun (WGS) entry which is preliminary data.</text>
</comment>
<organism evidence="2 3">
    <name type="scientific">Stakelama marina</name>
    <dbReference type="NCBI Taxonomy" id="2826939"/>
    <lineage>
        <taxon>Bacteria</taxon>
        <taxon>Pseudomonadati</taxon>
        <taxon>Pseudomonadota</taxon>
        <taxon>Alphaproteobacteria</taxon>
        <taxon>Sphingomonadales</taxon>
        <taxon>Sphingomonadaceae</taxon>
        <taxon>Stakelama</taxon>
    </lineage>
</organism>
<evidence type="ECO:0000313" key="2">
    <source>
        <dbReference type="EMBL" id="MBR0553544.1"/>
    </source>
</evidence>
<dbReference type="AlphaFoldDB" id="A0A8T4II39"/>
<name>A0A8T4II39_9SPHN</name>
<dbReference type="Pfam" id="PF20109">
    <property type="entry name" value="Trans_reg_dom"/>
    <property type="match status" value="1"/>
</dbReference>
<proteinExistence type="predicted"/>
<feature type="domain" description="Transcriptional regulator-like" evidence="1">
    <location>
        <begin position="7"/>
        <end position="62"/>
    </location>
</feature>